<organism evidence="1 2">
    <name type="scientific">Scutellospora calospora</name>
    <dbReference type="NCBI Taxonomy" id="85575"/>
    <lineage>
        <taxon>Eukaryota</taxon>
        <taxon>Fungi</taxon>
        <taxon>Fungi incertae sedis</taxon>
        <taxon>Mucoromycota</taxon>
        <taxon>Glomeromycotina</taxon>
        <taxon>Glomeromycetes</taxon>
        <taxon>Diversisporales</taxon>
        <taxon>Gigasporaceae</taxon>
        <taxon>Scutellospora</taxon>
    </lineage>
</organism>
<evidence type="ECO:0000313" key="1">
    <source>
        <dbReference type="EMBL" id="CAG8639489.1"/>
    </source>
</evidence>
<gene>
    <name evidence="1" type="ORF">SCALOS_LOCUS8271</name>
</gene>
<dbReference type="Proteomes" id="UP000789860">
    <property type="component" value="Unassembled WGS sequence"/>
</dbReference>
<proteinExistence type="predicted"/>
<dbReference type="EMBL" id="CAJVPM010021301">
    <property type="protein sequence ID" value="CAG8639489.1"/>
    <property type="molecule type" value="Genomic_DNA"/>
</dbReference>
<feature type="non-terminal residue" evidence="1">
    <location>
        <position position="49"/>
    </location>
</feature>
<keyword evidence="2" id="KW-1185">Reference proteome</keyword>
<feature type="non-terminal residue" evidence="1">
    <location>
        <position position="1"/>
    </location>
</feature>
<name>A0ACA9N7S6_9GLOM</name>
<evidence type="ECO:0000313" key="2">
    <source>
        <dbReference type="Proteomes" id="UP000789860"/>
    </source>
</evidence>
<reference evidence="1" key="1">
    <citation type="submission" date="2021-06" db="EMBL/GenBank/DDBJ databases">
        <authorList>
            <person name="Kallberg Y."/>
            <person name="Tangrot J."/>
            <person name="Rosling A."/>
        </authorList>
    </citation>
    <scope>NUCLEOTIDE SEQUENCE</scope>
    <source>
        <strain evidence="1">AU212A</strain>
    </source>
</reference>
<comment type="caution">
    <text evidence="1">The sequence shown here is derived from an EMBL/GenBank/DDBJ whole genome shotgun (WGS) entry which is preliminary data.</text>
</comment>
<sequence length="49" mass="5764">LGNVCKIGYFFQILEDPQELVKWCEREYKKLEGKKLRLSGGDSIKQEVF</sequence>
<protein>
    <submittedName>
        <fullName evidence="1">8687_t:CDS:1</fullName>
    </submittedName>
</protein>
<accession>A0ACA9N7S6</accession>